<name>A0A3M7PYI5_BRAPC</name>
<accession>A0A3M7PYI5</accession>
<dbReference type="AlphaFoldDB" id="A0A3M7PYI5"/>
<gene>
    <name evidence="1" type="ORF">BpHYR1_052960</name>
</gene>
<proteinExistence type="predicted"/>
<dbReference type="Proteomes" id="UP000276133">
    <property type="component" value="Unassembled WGS sequence"/>
</dbReference>
<keyword evidence="2" id="KW-1185">Reference proteome</keyword>
<sequence length="60" mass="6766">MPGPYSHIDFATRSGHLLRNKKTIQISICISNHVILLERIDPNSHGMLSSFFESNLVLES</sequence>
<evidence type="ECO:0000313" key="1">
    <source>
        <dbReference type="EMBL" id="RNA04014.1"/>
    </source>
</evidence>
<protein>
    <submittedName>
        <fullName evidence="1">Uncharacterized protein</fullName>
    </submittedName>
</protein>
<dbReference type="EMBL" id="REGN01008266">
    <property type="protein sequence ID" value="RNA04014.1"/>
    <property type="molecule type" value="Genomic_DNA"/>
</dbReference>
<comment type="caution">
    <text evidence="1">The sequence shown here is derived from an EMBL/GenBank/DDBJ whole genome shotgun (WGS) entry which is preliminary data.</text>
</comment>
<evidence type="ECO:0000313" key="2">
    <source>
        <dbReference type="Proteomes" id="UP000276133"/>
    </source>
</evidence>
<organism evidence="1 2">
    <name type="scientific">Brachionus plicatilis</name>
    <name type="common">Marine rotifer</name>
    <name type="synonym">Brachionus muelleri</name>
    <dbReference type="NCBI Taxonomy" id="10195"/>
    <lineage>
        <taxon>Eukaryota</taxon>
        <taxon>Metazoa</taxon>
        <taxon>Spiralia</taxon>
        <taxon>Gnathifera</taxon>
        <taxon>Rotifera</taxon>
        <taxon>Eurotatoria</taxon>
        <taxon>Monogononta</taxon>
        <taxon>Pseudotrocha</taxon>
        <taxon>Ploima</taxon>
        <taxon>Brachionidae</taxon>
        <taxon>Brachionus</taxon>
    </lineage>
</organism>
<reference evidence="1 2" key="1">
    <citation type="journal article" date="2018" name="Sci. Rep.">
        <title>Genomic signatures of local adaptation to the degree of environmental predictability in rotifers.</title>
        <authorList>
            <person name="Franch-Gras L."/>
            <person name="Hahn C."/>
            <person name="Garcia-Roger E.M."/>
            <person name="Carmona M.J."/>
            <person name="Serra M."/>
            <person name="Gomez A."/>
        </authorList>
    </citation>
    <scope>NUCLEOTIDE SEQUENCE [LARGE SCALE GENOMIC DNA]</scope>
    <source>
        <strain evidence="1">HYR1</strain>
    </source>
</reference>